<accession>A0A8S5PE47</accession>
<dbReference type="EMBL" id="BK015406">
    <property type="protein sequence ID" value="DAE05242.1"/>
    <property type="molecule type" value="Genomic_DNA"/>
</dbReference>
<evidence type="ECO:0000313" key="1">
    <source>
        <dbReference type="EMBL" id="DAE05242.1"/>
    </source>
</evidence>
<sequence length="486" mass="52716">MRGEAAGIARLWDAPETLPLIRRCGATFPRRGKALRKEERTIQTYLEQAFGKSDVTSAKMRAALREWLDLYYGAPRPGEDAAPRLAALIVGKLCRTAFAEYETRLPPAAPEAVQHSLEALNAAARTAMQYALVGGECLLKPVPADGGFDFTAIRRDCYVPLARDAHGRLLAVGTMERHSCDGRQYALLERRTAGAEGLTIETRLFELNGQALGRCVPLSTLPACAALVPQLMLPGVQGVGLAVLRMPLMNCVDGSTDAVSIYAPAAGLLHALARCEEQLNTEFANGASRVFASEDLLRPDAQGRRALRDDLFVGLPDDPANVGVTVYSPALREQSYLARKQDLLRGCESLLGLRRGILSELDGTGEPRTATEITATAVDYDLTIRDLQAAWADTVRQAMALCATLGALYGVPHGAADAAPSIDWGDGVLYDRARVWAEQREMVDAGLLRPELALAWYFDLPCETEAELAEIRRRFIGAERQKGGEA</sequence>
<proteinExistence type="predicted"/>
<name>A0A8S5PE47_9CAUD</name>
<protein>
    <submittedName>
        <fullName evidence="1">Portal protein</fullName>
    </submittedName>
</protein>
<organism evidence="1">
    <name type="scientific">Siphoviridae sp. ctPui28</name>
    <dbReference type="NCBI Taxonomy" id="2825488"/>
    <lineage>
        <taxon>Viruses</taxon>
        <taxon>Duplodnaviria</taxon>
        <taxon>Heunggongvirae</taxon>
        <taxon>Uroviricota</taxon>
        <taxon>Caudoviricetes</taxon>
    </lineage>
</organism>
<reference evidence="1" key="1">
    <citation type="journal article" date="2021" name="Proc. Natl. Acad. Sci. U.S.A.">
        <title>A Catalog of Tens of Thousands of Viruses from Human Metagenomes Reveals Hidden Associations with Chronic Diseases.</title>
        <authorList>
            <person name="Tisza M.J."/>
            <person name="Buck C.B."/>
        </authorList>
    </citation>
    <scope>NUCLEOTIDE SEQUENCE</scope>
    <source>
        <strain evidence="1">CtPui28</strain>
    </source>
</reference>